<dbReference type="GO" id="GO:0003676">
    <property type="term" value="F:nucleic acid binding"/>
    <property type="evidence" value="ECO:0007669"/>
    <property type="project" value="InterPro"/>
</dbReference>
<dbReference type="InterPro" id="IPR036397">
    <property type="entry name" value="RNaseH_sf"/>
</dbReference>
<dbReference type="SUPFAM" id="SSF53098">
    <property type="entry name" value="Ribonuclease H-like"/>
    <property type="match status" value="1"/>
</dbReference>
<keyword evidence="2" id="KW-1185">Reference proteome</keyword>
<organism evidence="2 3">
    <name type="scientific">Pyricularia grisea</name>
    <name type="common">Crabgrass-specific blast fungus</name>
    <name type="synonym">Magnaporthe grisea</name>
    <dbReference type="NCBI Taxonomy" id="148305"/>
    <lineage>
        <taxon>Eukaryota</taxon>
        <taxon>Fungi</taxon>
        <taxon>Dikarya</taxon>
        <taxon>Ascomycota</taxon>
        <taxon>Pezizomycotina</taxon>
        <taxon>Sordariomycetes</taxon>
        <taxon>Sordariomycetidae</taxon>
        <taxon>Magnaporthales</taxon>
        <taxon>Pyriculariaceae</taxon>
        <taxon>Pyricularia</taxon>
    </lineage>
</organism>
<reference evidence="3" key="2">
    <citation type="submission" date="2019-10" db="EMBL/GenBank/DDBJ databases">
        <authorList>
            <consortium name="NCBI Genome Project"/>
        </authorList>
    </citation>
    <scope>NUCLEOTIDE SEQUENCE</scope>
    <source>
        <strain evidence="3">NI907</strain>
    </source>
</reference>
<name>A0A6P8BLC9_PYRGI</name>
<reference evidence="3" key="3">
    <citation type="submission" date="2025-08" db="UniProtKB">
        <authorList>
            <consortium name="RefSeq"/>
        </authorList>
    </citation>
    <scope>IDENTIFICATION</scope>
    <source>
        <strain evidence="3">NI907</strain>
    </source>
</reference>
<dbReference type="PANTHER" id="PTHR43040">
    <property type="entry name" value="RIBONUCLEASE D"/>
    <property type="match status" value="1"/>
</dbReference>
<evidence type="ECO:0000313" key="3">
    <source>
        <dbReference type="RefSeq" id="XP_030987921.1"/>
    </source>
</evidence>
<reference evidence="3" key="1">
    <citation type="journal article" date="2019" name="Mol. Biol. Evol.">
        <title>Blast fungal genomes show frequent chromosomal changes, gene gains and losses, and effector gene turnover.</title>
        <authorList>
            <person name="Gomez Luciano L.B."/>
            <person name="Jason Tsai I."/>
            <person name="Chuma I."/>
            <person name="Tosa Y."/>
            <person name="Chen Y.H."/>
            <person name="Li J.Y."/>
            <person name="Li M.Y."/>
            <person name="Jade Lu M.Y."/>
            <person name="Nakayashiki H."/>
            <person name="Li W.H."/>
        </authorList>
    </citation>
    <scope>NUCLEOTIDE SEQUENCE</scope>
    <source>
        <strain evidence="3">NI907</strain>
    </source>
</reference>
<feature type="compositionally biased region" description="Polar residues" evidence="1">
    <location>
        <begin position="337"/>
        <end position="346"/>
    </location>
</feature>
<sequence>MLSQARPRTFTLLRRHVYALSPKNNNQLQRTNDWGLAVPRRIESTRWAHRKSQSAEEVREPAPPATPSISPQYLGCVEVTSDVVATPHQVSDMLQTISHIRPRSDPFLYLNAESPDLSRNGEISVLTILVEPKRHVYIIDVQKLGHEAFTTMGSGISLKQILESTHIPKAFFDVRPDADALFGLYGIRLQEVEDVQLLENACHGRKTRVFLRSLSSCIKADAPVEESQRTAWLETKSECMSLFMGEGGRQFEHFTKRPLPQECKDYSVNQVKWLPLLRSVYIRTLRKNRSGTRWCWRTTVEAKKRVEAAQSPWYIAGIRQVDVRGPWSEIESKKPKTTPNTAPETSQKQYKEQYKKKYKKQPKKQPKKEPKKELKKQPQHLEQFKTDAYKWETEGASTEPAIATAEPATVHQKGAAWFRNDVACQ</sequence>
<dbReference type="KEGG" id="pgri:PgNI_01019"/>
<dbReference type="AlphaFoldDB" id="A0A6P8BLC9"/>
<dbReference type="Proteomes" id="UP000515153">
    <property type="component" value="Unplaced"/>
</dbReference>
<gene>
    <name evidence="3" type="ORF">PgNI_01019</name>
</gene>
<proteinExistence type="predicted"/>
<feature type="compositionally biased region" description="Basic residues" evidence="1">
    <location>
        <begin position="356"/>
        <end position="366"/>
    </location>
</feature>
<evidence type="ECO:0008006" key="4">
    <source>
        <dbReference type="Google" id="ProtNLM"/>
    </source>
</evidence>
<dbReference type="InterPro" id="IPR012337">
    <property type="entry name" value="RNaseH-like_sf"/>
</dbReference>
<dbReference type="Gene3D" id="3.30.420.10">
    <property type="entry name" value="Ribonuclease H-like superfamily/Ribonuclease H"/>
    <property type="match status" value="1"/>
</dbReference>
<accession>A0A6P8BLC9</accession>
<dbReference type="GeneID" id="41956010"/>
<feature type="region of interest" description="Disordered" evidence="1">
    <location>
        <begin position="326"/>
        <end position="402"/>
    </location>
</feature>
<dbReference type="PANTHER" id="PTHR43040:SF1">
    <property type="entry name" value="RIBONUCLEASE D"/>
    <property type="match status" value="1"/>
</dbReference>
<evidence type="ECO:0000313" key="2">
    <source>
        <dbReference type="Proteomes" id="UP000515153"/>
    </source>
</evidence>
<feature type="compositionally biased region" description="Basic and acidic residues" evidence="1">
    <location>
        <begin position="382"/>
        <end position="393"/>
    </location>
</feature>
<dbReference type="RefSeq" id="XP_030987921.1">
    <property type="nucleotide sequence ID" value="XM_031121096.1"/>
</dbReference>
<protein>
    <recommendedName>
        <fullName evidence="4">3'-5' exonuclease domain-containing protein</fullName>
    </recommendedName>
</protein>
<evidence type="ECO:0000256" key="1">
    <source>
        <dbReference type="SAM" id="MobiDB-lite"/>
    </source>
</evidence>
<feature type="region of interest" description="Disordered" evidence="1">
    <location>
        <begin position="47"/>
        <end position="70"/>
    </location>
</feature>
<feature type="compositionally biased region" description="Basic and acidic residues" evidence="1">
    <location>
        <begin position="367"/>
        <end position="376"/>
    </location>
</feature>